<dbReference type="AlphaFoldDB" id="A0A9J6B9Z1"/>
<reference evidence="3" key="1">
    <citation type="submission" date="2021-03" db="EMBL/GenBank/DDBJ databases">
        <title>Chromosome level genome of the anhydrobiotic midge Polypedilum vanderplanki.</title>
        <authorList>
            <person name="Yoshida Y."/>
            <person name="Kikawada T."/>
            <person name="Gusev O."/>
        </authorList>
    </citation>
    <scope>NUCLEOTIDE SEQUENCE</scope>
    <source>
        <strain evidence="3">NIAS01</strain>
        <tissue evidence="3">Whole body or cell culture</tissue>
    </source>
</reference>
<evidence type="ECO:0000256" key="2">
    <source>
        <dbReference type="SAM" id="SignalP"/>
    </source>
</evidence>
<dbReference type="EMBL" id="JADBJN010000004">
    <property type="protein sequence ID" value="KAG5666697.1"/>
    <property type="molecule type" value="Genomic_DNA"/>
</dbReference>
<dbReference type="Proteomes" id="UP001107558">
    <property type="component" value="Chromosome 4"/>
</dbReference>
<keyword evidence="4" id="KW-1185">Reference proteome</keyword>
<organism evidence="3 4">
    <name type="scientific">Polypedilum vanderplanki</name>
    <name type="common">Sleeping chironomid midge</name>
    <dbReference type="NCBI Taxonomy" id="319348"/>
    <lineage>
        <taxon>Eukaryota</taxon>
        <taxon>Metazoa</taxon>
        <taxon>Ecdysozoa</taxon>
        <taxon>Arthropoda</taxon>
        <taxon>Hexapoda</taxon>
        <taxon>Insecta</taxon>
        <taxon>Pterygota</taxon>
        <taxon>Neoptera</taxon>
        <taxon>Endopterygota</taxon>
        <taxon>Diptera</taxon>
        <taxon>Nematocera</taxon>
        <taxon>Chironomoidea</taxon>
        <taxon>Chironomidae</taxon>
        <taxon>Chironominae</taxon>
        <taxon>Polypedilum</taxon>
        <taxon>Polypedilum</taxon>
    </lineage>
</organism>
<feature type="region of interest" description="Disordered" evidence="1">
    <location>
        <begin position="23"/>
        <end position="42"/>
    </location>
</feature>
<sequence>MKFLKFLLFFLSLSFVKQSVNAGSTSFSESSSDFPPLSTVSMEEPSIPGFEEIKQSVTDAIANATAAVADVLANHSAVIDQSVQLLQSFKNNATPDEIEIINQGISALEALRLNKP</sequence>
<accession>A0A9J6B9Z1</accession>
<evidence type="ECO:0000313" key="4">
    <source>
        <dbReference type="Proteomes" id="UP001107558"/>
    </source>
</evidence>
<evidence type="ECO:0000313" key="3">
    <source>
        <dbReference type="EMBL" id="KAG5666697.1"/>
    </source>
</evidence>
<gene>
    <name evidence="3" type="ORF">PVAND_014712</name>
</gene>
<protein>
    <submittedName>
        <fullName evidence="3">Uncharacterized protein</fullName>
    </submittedName>
</protein>
<comment type="caution">
    <text evidence="3">The sequence shown here is derived from an EMBL/GenBank/DDBJ whole genome shotgun (WGS) entry which is preliminary data.</text>
</comment>
<evidence type="ECO:0000256" key="1">
    <source>
        <dbReference type="SAM" id="MobiDB-lite"/>
    </source>
</evidence>
<feature type="signal peptide" evidence="2">
    <location>
        <begin position="1"/>
        <end position="22"/>
    </location>
</feature>
<keyword evidence="2" id="KW-0732">Signal</keyword>
<feature type="compositionally biased region" description="Low complexity" evidence="1">
    <location>
        <begin position="24"/>
        <end position="39"/>
    </location>
</feature>
<name>A0A9J6B9Z1_POLVA</name>
<feature type="chain" id="PRO_5039921646" evidence="2">
    <location>
        <begin position="23"/>
        <end position="116"/>
    </location>
</feature>
<proteinExistence type="predicted"/>